<keyword evidence="2" id="KW-1185">Reference proteome</keyword>
<evidence type="ECO:0000313" key="1">
    <source>
        <dbReference type="EMBL" id="KAJ4428439.1"/>
    </source>
</evidence>
<comment type="caution">
    <text evidence="1">The sequence shown here is derived from an EMBL/GenBank/DDBJ whole genome shotgun (WGS) entry which is preliminary data.</text>
</comment>
<dbReference type="Proteomes" id="UP001148838">
    <property type="component" value="Unassembled WGS sequence"/>
</dbReference>
<dbReference type="EMBL" id="JAJSOF020000037">
    <property type="protein sequence ID" value="KAJ4428439.1"/>
    <property type="molecule type" value="Genomic_DNA"/>
</dbReference>
<name>A0ABQ8S348_PERAM</name>
<sequence length="206" mass="23460">MTGLCEGGNEPPVLQKPFFFDSTPEEIQWFGLEEILISILKSSFVIKLKRGTDLSFYEETSHHSVADRLPGSPDRYVRSQFYKTSQQLLAFEKCTVTELEKYQIEAGLYGLYWYAGVCMSVPMRCVPRLLLLVLTWRTAVCAIQLGLDEVRSAPTLRDVDTCGEIPNNINCKILQFSTLVQCLDERERFCLSRTEKGDQCLLARPS</sequence>
<proteinExistence type="predicted"/>
<evidence type="ECO:0000313" key="2">
    <source>
        <dbReference type="Proteomes" id="UP001148838"/>
    </source>
</evidence>
<reference evidence="1 2" key="1">
    <citation type="journal article" date="2022" name="Allergy">
        <title>Genome assembly and annotation of Periplaneta americana reveal a comprehensive cockroach allergen profile.</title>
        <authorList>
            <person name="Wang L."/>
            <person name="Xiong Q."/>
            <person name="Saelim N."/>
            <person name="Wang L."/>
            <person name="Nong W."/>
            <person name="Wan A.T."/>
            <person name="Shi M."/>
            <person name="Liu X."/>
            <person name="Cao Q."/>
            <person name="Hui J.H.L."/>
            <person name="Sookrung N."/>
            <person name="Leung T.F."/>
            <person name="Tungtrongchitr A."/>
            <person name="Tsui S.K.W."/>
        </authorList>
    </citation>
    <scope>NUCLEOTIDE SEQUENCE [LARGE SCALE GENOMIC DNA]</scope>
    <source>
        <strain evidence="1">PWHHKU_190912</strain>
    </source>
</reference>
<organism evidence="1 2">
    <name type="scientific">Periplaneta americana</name>
    <name type="common">American cockroach</name>
    <name type="synonym">Blatta americana</name>
    <dbReference type="NCBI Taxonomy" id="6978"/>
    <lineage>
        <taxon>Eukaryota</taxon>
        <taxon>Metazoa</taxon>
        <taxon>Ecdysozoa</taxon>
        <taxon>Arthropoda</taxon>
        <taxon>Hexapoda</taxon>
        <taxon>Insecta</taxon>
        <taxon>Pterygota</taxon>
        <taxon>Neoptera</taxon>
        <taxon>Polyneoptera</taxon>
        <taxon>Dictyoptera</taxon>
        <taxon>Blattodea</taxon>
        <taxon>Blattoidea</taxon>
        <taxon>Blattidae</taxon>
        <taxon>Blattinae</taxon>
        <taxon>Periplaneta</taxon>
    </lineage>
</organism>
<gene>
    <name evidence="1" type="ORF">ANN_24476</name>
</gene>
<protein>
    <submittedName>
        <fullName evidence="1">Uncharacterized protein</fullName>
    </submittedName>
</protein>
<accession>A0ABQ8S348</accession>